<dbReference type="Gene3D" id="6.10.280.20">
    <property type="entry name" value="Rotavirus non-structural protein NSP3, N-terminal domain"/>
    <property type="match status" value="1"/>
</dbReference>
<sequence>HRGTETIAVQRFSDIIRLVVTMEATTLSAKSILTAAFDCAFVTAKSFLDDRKIEYDENDIKIVLKQKMDFILEDSGVKANILGKAATIDQALSGKIASANRNANWMTTQYTVSKLDEDVNRLRMLLSSQNITQETRILNSCFKVRRDPNKSSSYITCTKLLKEKLKRGEVIEVADDVEEKVTVTDTINWKDKFEKLKTRFQEKYNSWVIKARKVTDTVRSMQMVIANQQQMINSFEEKQIQKELEYKNRIEALISSIKWKIQSKQFNTETKNDYVQELDITTVIDTTDGMENIEEFIHKLIDDYSDSTVILQELASRLGLSVSFE</sequence>
<dbReference type="CDD" id="cd20714">
    <property type="entry name" value="NSP3_rotavirus"/>
    <property type="match status" value="1"/>
</dbReference>
<dbReference type="Gene3D" id="1.20.5.970">
    <property type="entry name" value="Nonstructural RNA-binding protein"/>
    <property type="match status" value="1"/>
</dbReference>
<dbReference type="InterPro" id="IPR036082">
    <property type="entry name" value="NSP3_sf"/>
</dbReference>
<dbReference type="Pfam" id="PF01665">
    <property type="entry name" value="Rota_NSP3"/>
    <property type="match status" value="1"/>
</dbReference>
<dbReference type="Gene3D" id="3.30.70.1610">
    <property type="match status" value="1"/>
</dbReference>
<gene>
    <name evidence="4" type="primary">NSP3</name>
</gene>
<evidence type="ECO:0000313" key="5">
    <source>
        <dbReference type="Proteomes" id="UP000223197"/>
    </source>
</evidence>
<organism evidence="4 5">
    <name type="scientific">Rotavirus A</name>
    <dbReference type="NCBI Taxonomy" id="28875"/>
    <lineage>
        <taxon>Viruses</taxon>
        <taxon>Riboviria</taxon>
        <taxon>Orthornavirae</taxon>
        <taxon>Duplornaviricota</taxon>
        <taxon>Resentoviricetes</taxon>
        <taxon>Reovirales</taxon>
        <taxon>Sedoreoviridae</taxon>
        <taxon>Rotavirus</taxon>
        <taxon>Rotavirus alphagastroenteritidis</taxon>
    </lineage>
</organism>
<evidence type="ECO:0000256" key="2">
    <source>
        <dbReference type="ARBA" id="ARBA00022884"/>
    </source>
</evidence>
<dbReference type="InterPro" id="IPR042519">
    <property type="entry name" value="NSP3_N_rotavirus"/>
</dbReference>
<proteinExistence type="inferred from homology"/>
<keyword evidence="3" id="KW-1035">Host cytoplasm</keyword>
<name>A0A0K0LAS6_9REOV</name>
<dbReference type="SUPFAM" id="SSF58030">
    <property type="entry name" value="Rotavirus nonstructural proteins"/>
    <property type="match status" value="1"/>
</dbReference>
<dbReference type="EMBL" id="KM254186">
    <property type="protein sequence ID" value="AIW53345.1"/>
    <property type="molecule type" value="Genomic_RNA"/>
</dbReference>
<evidence type="ECO:0000256" key="3">
    <source>
        <dbReference type="ARBA" id="ARBA00023200"/>
    </source>
</evidence>
<accession>A0A0K0LAS6</accession>
<feature type="non-terminal residue" evidence="4">
    <location>
        <position position="1"/>
    </location>
</feature>
<keyword evidence="1" id="KW-0810">Translation regulation</keyword>
<protein>
    <submittedName>
        <fullName evidence="4">NSP3</fullName>
    </submittedName>
</protein>
<evidence type="ECO:0000256" key="1">
    <source>
        <dbReference type="ARBA" id="ARBA00022845"/>
    </source>
</evidence>
<evidence type="ECO:0000313" key="4">
    <source>
        <dbReference type="EMBL" id="AIW53345.1"/>
    </source>
</evidence>
<dbReference type="SUPFAM" id="SSF69903">
    <property type="entry name" value="NSP3 homodimer"/>
    <property type="match status" value="1"/>
</dbReference>
<dbReference type="Proteomes" id="UP000223197">
    <property type="component" value="Genome"/>
</dbReference>
<dbReference type="HAMAP" id="MF_04094">
    <property type="entry name" value="ROTA_A_NSP3"/>
    <property type="match status" value="1"/>
</dbReference>
<reference evidence="5" key="1">
    <citation type="submission" date="2014-07" db="EMBL/GenBank/DDBJ databases">
        <title>Viral metagenomic analysis of the feces of chickens with Runting-Stunting Syndrome.</title>
        <authorList>
            <person name="Kim H."/>
            <person name="Choi J."/>
            <person name="Lee H."/>
            <person name="Kwon Y."/>
        </authorList>
    </citation>
    <scope>NUCLEOTIDE SEQUENCE [LARGE SCALE GENOMIC DNA]</scope>
</reference>
<dbReference type="InterPro" id="IPR002873">
    <property type="entry name" value="Rotavirus_NSP3"/>
</dbReference>
<keyword evidence="2" id="KW-0694">RNA-binding</keyword>
<dbReference type="GO" id="GO:0003723">
    <property type="term" value="F:RNA binding"/>
    <property type="evidence" value="ECO:0007669"/>
    <property type="project" value="UniProtKB-KW"/>
</dbReference>